<protein>
    <submittedName>
        <fullName evidence="7">Hemicentin-1</fullName>
    </submittedName>
</protein>
<evidence type="ECO:0000256" key="1">
    <source>
        <dbReference type="ARBA" id="ARBA00004613"/>
    </source>
</evidence>
<sequence length="143" mass="15838">MTFDTSRSSKRTQLDQNVPSDHKSLCRCKSVSLAVVLLVLLVSGHVSRVESQELLDPDLHGASLAFVFDITGSMYDDLVQVIKGAGEILHDALSRREKPLHNYVLVPFHDPGQFSCFWLILFPSVQASLAVFGSFYSLVSRSV</sequence>
<evidence type="ECO:0000313" key="8">
    <source>
        <dbReference type="Proteomes" id="UP001233172"/>
    </source>
</evidence>
<dbReference type="Proteomes" id="UP001233172">
    <property type="component" value="Unassembled WGS sequence"/>
</dbReference>
<reference evidence="7" key="1">
    <citation type="journal article" date="2023" name="PLoS Negl. Trop. Dis.">
        <title>A genome sequence for Biomphalaria pfeifferi, the major vector snail for the human-infecting parasite Schistosoma mansoni.</title>
        <authorList>
            <person name="Bu L."/>
            <person name="Lu L."/>
            <person name="Laidemitt M.R."/>
            <person name="Zhang S.M."/>
            <person name="Mutuku M."/>
            <person name="Mkoji G."/>
            <person name="Steinauer M."/>
            <person name="Loker E.S."/>
        </authorList>
    </citation>
    <scope>NUCLEOTIDE SEQUENCE</scope>
    <source>
        <strain evidence="7">KasaAsao</strain>
    </source>
</reference>
<dbReference type="EMBL" id="JASAOG010000013">
    <property type="protein sequence ID" value="KAK0065541.1"/>
    <property type="molecule type" value="Genomic_DNA"/>
</dbReference>
<keyword evidence="5" id="KW-0472">Membrane</keyword>
<keyword evidence="5" id="KW-0812">Transmembrane</keyword>
<comment type="subcellular location">
    <subcellularLocation>
        <location evidence="1">Secreted</location>
    </subcellularLocation>
</comment>
<evidence type="ECO:0000256" key="4">
    <source>
        <dbReference type="SAM" id="MobiDB-lite"/>
    </source>
</evidence>
<evidence type="ECO:0000259" key="6">
    <source>
        <dbReference type="Pfam" id="PF25106"/>
    </source>
</evidence>
<feature type="domain" description="Hemicentin-1-like von Willebrand factor A" evidence="6">
    <location>
        <begin position="63"/>
        <end position="112"/>
    </location>
</feature>
<reference evidence="7" key="2">
    <citation type="submission" date="2023-04" db="EMBL/GenBank/DDBJ databases">
        <authorList>
            <person name="Bu L."/>
            <person name="Lu L."/>
            <person name="Laidemitt M.R."/>
            <person name="Zhang S.M."/>
            <person name="Mutuku M."/>
            <person name="Mkoji G."/>
            <person name="Steinauer M."/>
            <person name="Loker E.S."/>
        </authorList>
    </citation>
    <scope>NUCLEOTIDE SEQUENCE</scope>
    <source>
        <strain evidence="7">KasaAsao</strain>
        <tissue evidence="7">Whole Snail</tissue>
    </source>
</reference>
<comment type="caution">
    <text evidence="7">The sequence shown here is derived from an EMBL/GenBank/DDBJ whole genome shotgun (WGS) entry which is preliminary data.</text>
</comment>
<name>A0AAD8FJA5_BIOPF</name>
<evidence type="ECO:0000256" key="3">
    <source>
        <dbReference type="ARBA" id="ARBA00022729"/>
    </source>
</evidence>
<accession>A0AAD8FJA5</accession>
<evidence type="ECO:0000256" key="5">
    <source>
        <dbReference type="SAM" id="Phobius"/>
    </source>
</evidence>
<gene>
    <name evidence="7" type="ORF">Bpfe_004974</name>
</gene>
<organism evidence="7 8">
    <name type="scientific">Biomphalaria pfeifferi</name>
    <name type="common">Bloodfluke planorb</name>
    <name type="synonym">Freshwater snail</name>
    <dbReference type="NCBI Taxonomy" id="112525"/>
    <lineage>
        <taxon>Eukaryota</taxon>
        <taxon>Metazoa</taxon>
        <taxon>Spiralia</taxon>
        <taxon>Lophotrochozoa</taxon>
        <taxon>Mollusca</taxon>
        <taxon>Gastropoda</taxon>
        <taxon>Heterobranchia</taxon>
        <taxon>Euthyneura</taxon>
        <taxon>Panpulmonata</taxon>
        <taxon>Hygrophila</taxon>
        <taxon>Lymnaeoidea</taxon>
        <taxon>Planorbidae</taxon>
        <taxon>Biomphalaria</taxon>
    </lineage>
</organism>
<evidence type="ECO:0000256" key="2">
    <source>
        <dbReference type="ARBA" id="ARBA00022525"/>
    </source>
</evidence>
<feature type="region of interest" description="Disordered" evidence="4">
    <location>
        <begin position="1"/>
        <end position="21"/>
    </location>
</feature>
<keyword evidence="3" id="KW-0732">Signal</keyword>
<dbReference type="InterPro" id="IPR056861">
    <property type="entry name" value="HMCN1-like_VWA"/>
</dbReference>
<dbReference type="Pfam" id="PF25106">
    <property type="entry name" value="VWA_4"/>
    <property type="match status" value="1"/>
</dbReference>
<keyword evidence="5" id="KW-1133">Transmembrane helix</keyword>
<dbReference type="AlphaFoldDB" id="A0AAD8FJA5"/>
<keyword evidence="8" id="KW-1185">Reference proteome</keyword>
<evidence type="ECO:0000313" key="7">
    <source>
        <dbReference type="EMBL" id="KAK0065541.1"/>
    </source>
</evidence>
<proteinExistence type="predicted"/>
<feature type="transmembrane region" description="Helical" evidence="5">
    <location>
        <begin position="117"/>
        <end position="139"/>
    </location>
</feature>
<keyword evidence="2" id="KW-0964">Secreted</keyword>